<organism evidence="1 2">
    <name type="scientific">Beggiatoa leptomitoformis</name>
    <dbReference type="NCBI Taxonomy" id="288004"/>
    <lineage>
        <taxon>Bacteria</taxon>
        <taxon>Pseudomonadati</taxon>
        <taxon>Pseudomonadota</taxon>
        <taxon>Gammaproteobacteria</taxon>
        <taxon>Thiotrichales</taxon>
        <taxon>Thiotrichaceae</taxon>
        <taxon>Beggiatoa</taxon>
    </lineage>
</organism>
<dbReference type="AlphaFoldDB" id="A0A2N9YDJ9"/>
<protein>
    <submittedName>
        <fullName evidence="1">Uncharacterized protein</fullName>
    </submittedName>
</protein>
<evidence type="ECO:0000313" key="1">
    <source>
        <dbReference type="EMBL" id="AUI68578.1"/>
    </source>
</evidence>
<evidence type="ECO:0000313" key="2">
    <source>
        <dbReference type="Proteomes" id="UP000234271"/>
    </source>
</evidence>
<accession>A0A2N9YDJ9</accession>
<sequence length="303" mass="34510">MSDVTLLNNRLATLEKTQLCLLINQLVEKYPLLQSVIIKQLDTWQGEQVQESPQLPAHIDVRAVQQLASHGGDLSALLATIPHYLDTQQGQTALAVLEAVTLGTLDIAITTFHKISQDKANHTDFIAQANYIRLLSAVSELWADSFLKTTLSAKSRQAWQNKLTGWQTQLVHYMVYVFDTAIDALRFGWDYPPLQQILQGETTTLLWQETELDMWDESTTEETNQPYDADALISRYLRILKEKGNYQSYLYLAQADGRDYERVMMLLQLNRVAEAIQHYREGLYNTTEIEQLRAAFAAVGETI</sequence>
<dbReference type="OrthoDB" id="7593573at2"/>
<proteinExistence type="predicted"/>
<dbReference type="RefSeq" id="WP_062154734.1">
    <property type="nucleotide sequence ID" value="NZ_CP012373.2"/>
</dbReference>
<dbReference type="KEGG" id="blep:AL038_16675"/>
<reference evidence="2" key="1">
    <citation type="submission" date="2016-12" db="EMBL/GenBank/DDBJ databases">
        <title>Complete Genome Sequence of Beggiatoa leptomitiformis D-401.</title>
        <authorList>
            <person name="Fomenkov A."/>
            <person name="Vincze T."/>
            <person name="Grabovich M."/>
            <person name="Anton B.P."/>
            <person name="Dubinina G."/>
            <person name="Orlova M."/>
            <person name="Belousova E."/>
            <person name="Roberts R.J."/>
        </authorList>
    </citation>
    <scope>NUCLEOTIDE SEQUENCE [LARGE SCALE GENOMIC DNA]</scope>
    <source>
        <strain evidence="2">D-401</strain>
    </source>
</reference>
<name>A0A2N9YDJ9_9GAMM</name>
<keyword evidence="2" id="KW-1185">Reference proteome</keyword>
<gene>
    <name evidence="1" type="ORF">BLE401_07565</name>
</gene>
<dbReference type="EMBL" id="CP018889">
    <property type="protein sequence ID" value="AUI68578.1"/>
    <property type="molecule type" value="Genomic_DNA"/>
</dbReference>
<dbReference type="Proteomes" id="UP000234271">
    <property type="component" value="Chromosome"/>
</dbReference>